<feature type="domain" description="PDZ" evidence="6">
    <location>
        <begin position="85"/>
        <end position="169"/>
    </location>
</feature>
<dbReference type="RefSeq" id="WP_210061723.1">
    <property type="nucleotide sequence ID" value="NZ_JAGGLJ010000016.1"/>
</dbReference>
<dbReference type="SUPFAM" id="SSF52096">
    <property type="entry name" value="ClpP/crotonase"/>
    <property type="match status" value="1"/>
</dbReference>
<dbReference type="Gene3D" id="2.30.42.10">
    <property type="match status" value="1"/>
</dbReference>
<keyword evidence="2 5" id="KW-0645">Protease</keyword>
<dbReference type="Proteomes" id="UP001519306">
    <property type="component" value="Unassembled WGS sequence"/>
</dbReference>
<dbReference type="PANTHER" id="PTHR32060:SF30">
    <property type="entry name" value="CARBOXY-TERMINAL PROCESSING PROTEASE CTPA"/>
    <property type="match status" value="1"/>
</dbReference>
<dbReference type="InterPro" id="IPR005151">
    <property type="entry name" value="Tail-specific_protease"/>
</dbReference>
<keyword evidence="4 5" id="KW-0720">Serine protease</keyword>
<dbReference type="InterPro" id="IPR036034">
    <property type="entry name" value="PDZ_sf"/>
</dbReference>
<dbReference type="GO" id="GO:0006508">
    <property type="term" value="P:proteolysis"/>
    <property type="evidence" value="ECO:0007669"/>
    <property type="project" value="UniProtKB-KW"/>
</dbReference>
<dbReference type="EC" id="3.4.21.102" evidence="7"/>
<sequence>MKKRRNVLLVVILLIVTNILTYNLTSWGYGRISKDKFAKMNFLEKFVKENYLYPVTDEELAIGELKGVVAGLNDPYSEYLTKEEYNSLTETTSGKFYGIGVFISNQNDEFITVISPIKDSPADIAGLKAGDKIIKVDDKEYNASQTSEAMKAMRGEKGTEVKITILRPSTGKTKDYNIVRDEIKEETIISSNLNGIGYIGITQFSEDTSKDFKREIEKLQKENINSIIIDLRGNPGGIVDTAAEVADILLPEGMIVYAKDKNKNTVFEFKSDKNFVDLPLVVLINQGSASASEILAGAIRDYNRGTIIGKKSFGKGIVQSAMRFPRGDGIKLTTSEYFSPKGINIHKIGIEPDIEVDLEKDIKGIGIEHINEDAQLQRAMEVLRDEVNK</sequence>
<dbReference type="NCBIfam" id="TIGR00225">
    <property type="entry name" value="prc"/>
    <property type="match status" value="1"/>
</dbReference>
<dbReference type="InterPro" id="IPR055210">
    <property type="entry name" value="CtpA/B_N"/>
</dbReference>
<proteinExistence type="inferred from homology"/>
<comment type="caution">
    <text evidence="7">The sequence shown here is derived from an EMBL/GenBank/DDBJ whole genome shotgun (WGS) entry which is preliminary data.</text>
</comment>
<dbReference type="CDD" id="cd07560">
    <property type="entry name" value="Peptidase_S41_CPP"/>
    <property type="match status" value="1"/>
</dbReference>
<dbReference type="PROSITE" id="PS50106">
    <property type="entry name" value="PDZ"/>
    <property type="match status" value="1"/>
</dbReference>
<dbReference type="Pfam" id="PF22694">
    <property type="entry name" value="CtpB_N-like"/>
    <property type="match status" value="1"/>
</dbReference>
<dbReference type="Gene3D" id="3.90.226.10">
    <property type="entry name" value="2-enoyl-CoA Hydratase, Chain A, domain 1"/>
    <property type="match status" value="1"/>
</dbReference>
<accession>A0ABS4KDX2</accession>
<evidence type="ECO:0000313" key="8">
    <source>
        <dbReference type="Proteomes" id="UP001519306"/>
    </source>
</evidence>
<reference evidence="7 8" key="1">
    <citation type="submission" date="2021-03" db="EMBL/GenBank/DDBJ databases">
        <title>Genomic Encyclopedia of Type Strains, Phase IV (KMG-IV): sequencing the most valuable type-strain genomes for metagenomic binning, comparative biology and taxonomic classification.</title>
        <authorList>
            <person name="Goeker M."/>
        </authorList>
    </citation>
    <scope>NUCLEOTIDE SEQUENCE [LARGE SCALE GENOMIC DNA]</scope>
    <source>
        <strain evidence="7 8">DSM 27563</strain>
    </source>
</reference>
<dbReference type="EMBL" id="JAGGLJ010000016">
    <property type="protein sequence ID" value="MBP2025964.1"/>
    <property type="molecule type" value="Genomic_DNA"/>
</dbReference>
<dbReference type="InterPro" id="IPR004447">
    <property type="entry name" value="Peptidase_S41A"/>
</dbReference>
<dbReference type="Gene3D" id="3.30.750.44">
    <property type="match status" value="1"/>
</dbReference>
<dbReference type="CDD" id="cd06782">
    <property type="entry name" value="cpPDZ_CPP-like"/>
    <property type="match status" value="1"/>
</dbReference>
<evidence type="ECO:0000256" key="4">
    <source>
        <dbReference type="ARBA" id="ARBA00022825"/>
    </source>
</evidence>
<dbReference type="InterPro" id="IPR029045">
    <property type="entry name" value="ClpP/crotonase-like_dom_sf"/>
</dbReference>
<dbReference type="GO" id="GO:0004252">
    <property type="term" value="F:serine-type endopeptidase activity"/>
    <property type="evidence" value="ECO:0007669"/>
    <property type="project" value="UniProtKB-EC"/>
</dbReference>
<evidence type="ECO:0000256" key="3">
    <source>
        <dbReference type="ARBA" id="ARBA00022801"/>
    </source>
</evidence>
<dbReference type="SUPFAM" id="SSF50156">
    <property type="entry name" value="PDZ domain-like"/>
    <property type="match status" value="1"/>
</dbReference>
<dbReference type="InterPro" id="IPR001478">
    <property type="entry name" value="PDZ"/>
</dbReference>
<dbReference type="PANTHER" id="PTHR32060">
    <property type="entry name" value="TAIL-SPECIFIC PROTEASE"/>
    <property type="match status" value="1"/>
</dbReference>
<evidence type="ECO:0000256" key="2">
    <source>
        <dbReference type="ARBA" id="ARBA00022670"/>
    </source>
</evidence>
<evidence type="ECO:0000256" key="1">
    <source>
        <dbReference type="ARBA" id="ARBA00009179"/>
    </source>
</evidence>
<organism evidence="7 8">
    <name type="scientific">Peptoniphilus stercorisuis</name>
    <dbReference type="NCBI Taxonomy" id="1436965"/>
    <lineage>
        <taxon>Bacteria</taxon>
        <taxon>Bacillati</taxon>
        <taxon>Bacillota</taxon>
        <taxon>Tissierellia</taxon>
        <taxon>Tissierellales</taxon>
        <taxon>Peptoniphilaceae</taxon>
        <taxon>Peptoniphilus</taxon>
    </lineage>
</organism>
<dbReference type="SMART" id="SM00228">
    <property type="entry name" value="PDZ"/>
    <property type="match status" value="1"/>
</dbReference>
<comment type="similarity">
    <text evidence="1 5">Belongs to the peptidase S41A family.</text>
</comment>
<evidence type="ECO:0000259" key="6">
    <source>
        <dbReference type="PROSITE" id="PS50106"/>
    </source>
</evidence>
<protein>
    <submittedName>
        <fullName evidence="7">Carboxyl-terminal processing protease</fullName>
        <ecNumber evidence="7">3.4.21.102</ecNumber>
    </submittedName>
</protein>
<keyword evidence="3 5" id="KW-0378">Hydrolase</keyword>
<dbReference type="Pfam" id="PF13180">
    <property type="entry name" value="PDZ_2"/>
    <property type="match status" value="1"/>
</dbReference>
<gene>
    <name evidence="7" type="ORF">J2Z71_001516</name>
</gene>
<name>A0ABS4KDX2_9FIRM</name>
<keyword evidence="8" id="KW-1185">Reference proteome</keyword>
<dbReference type="SMART" id="SM00245">
    <property type="entry name" value="TSPc"/>
    <property type="match status" value="1"/>
</dbReference>
<evidence type="ECO:0000256" key="5">
    <source>
        <dbReference type="RuleBase" id="RU004404"/>
    </source>
</evidence>
<evidence type="ECO:0000313" key="7">
    <source>
        <dbReference type="EMBL" id="MBP2025964.1"/>
    </source>
</evidence>
<dbReference type="Pfam" id="PF03572">
    <property type="entry name" value="Peptidase_S41"/>
    <property type="match status" value="1"/>
</dbReference>